<keyword evidence="2" id="KW-0378">Hydrolase</keyword>
<feature type="domain" description="USP" evidence="4">
    <location>
        <begin position="1417"/>
        <end position="1814"/>
    </location>
</feature>
<evidence type="ECO:0000256" key="1">
    <source>
        <dbReference type="ARBA" id="ARBA00022786"/>
    </source>
</evidence>
<evidence type="ECO:0000313" key="6">
    <source>
        <dbReference type="Proteomes" id="UP000326939"/>
    </source>
</evidence>
<dbReference type="InterPro" id="IPR001394">
    <property type="entry name" value="Peptidase_C19_UCH"/>
</dbReference>
<organism evidence="5 6">
    <name type="scientific">Salix brachista</name>
    <dbReference type="NCBI Taxonomy" id="2182728"/>
    <lineage>
        <taxon>Eukaryota</taxon>
        <taxon>Viridiplantae</taxon>
        <taxon>Streptophyta</taxon>
        <taxon>Embryophyta</taxon>
        <taxon>Tracheophyta</taxon>
        <taxon>Spermatophyta</taxon>
        <taxon>Magnoliopsida</taxon>
        <taxon>eudicotyledons</taxon>
        <taxon>Gunneridae</taxon>
        <taxon>Pentapetalae</taxon>
        <taxon>rosids</taxon>
        <taxon>fabids</taxon>
        <taxon>Malpighiales</taxon>
        <taxon>Salicaceae</taxon>
        <taxon>Saliceae</taxon>
        <taxon>Salix</taxon>
    </lineage>
</organism>
<accession>A0A5N5JBA9</accession>
<comment type="caution">
    <text evidence="5">The sequence shown here is derived from an EMBL/GenBank/DDBJ whole genome shotgun (WGS) entry which is preliminary data.</text>
</comment>
<gene>
    <name evidence="5" type="ORF">DKX38_027079</name>
</gene>
<name>A0A5N5JBA9_9ROSI</name>
<feature type="region of interest" description="Disordered" evidence="3">
    <location>
        <begin position="1"/>
        <end position="33"/>
    </location>
</feature>
<sequence length="2165" mass="246687">MGKTKKPSSAAPRQKQAQTTASPHQSTVADSSSDIIKSACEQALRDVNSNPQKSLKRIKDLISKHPNSAAVHHTQAFVHFKIYSQTSSSFSTLKQKYLNNAADSAKKTLSLFPNSITLNYLNARIFIKFAKYSSDYQRIFDHCWKALKALPSGLGPGEDIIASQPEMGGKSQESRILRLKQVLLDVMDRSSIESLLIGKNVREKMKESACLRVKVRVPIDEELHFKFERNEKRNFIKNEINIFRDCEKKVCAGFVIKRPQSILDKVKADASKITNVSNYWKEVSSEERRGLLQVSIDEIAGYYKKHDRLVADCFLEAVDFARKTNKWKCLRCFSCASLFFDWKDLRSHVFLKHLGGLSEHQMELVPFGLEDSYVEEIENGVWKPVDVDNMAQELSTFRRCKSDVYREKCKIYSDQKKWMFCDDAERQELLKKIHRLLKLFLKNQCLAPRILSWMWDYTIQELEESIQLGFKDLVPILEQTQTPLSICFLWLEQLEVVFDFLEELSKDCDLEDNISDDGGGSKDEFCDYEPIYFNSDSSCLVLDKKFIRSMLDPGEHINIVADEGAAKIPFVENPEKDIQFDRKRFVNWLFASDKIRELLNSWINLRKLDKELAGLVFQFVETDFNSLKYLCERKCRLSEYQETFTDVENICLGECKRREEIPEYKEQNFASLLLERQDELVDAQSDIIGNEHACILNVLRFAQYIGHKKFGLDETLISTCTQFPDLECHEDKANRDILLDVCVKEAIKMEKQNVFCKLDVLIMKNVASIKRMELKFVLVSALDYQFILFYMVKSFIRAYLEDRANKDFVKKANAADILVAMADLAPEPSKSMIKGSDDLRKTRKKSKLKRHKNQGKAMNEGAGGSQEHLPLDKQNAEKDCHSIASDGGYSDFGIVVSTSTEDLKQMEEEHRSKIGSKVPQKLFLKEEESGKSPSGSGMFGVGLKNDIGENNCFLNVIIQCLWNIQLVRNELCSITDSGHEHIGDPCVVCELAQVFGELSEASTRTRRETVSTTSLRLAISKCSPNRDSFQEGQMNDADEILQNIFAIFHQSFTRCPDTDASSEPEKSKRVERQQCTSNKCLAHRVFGMDIYGYCDSCGLQWRHQTFSDFSHYIRSSQLREKKAVFAICSLSLDSKNKNQASSFDELMKLLLMDDRSTCNRDVGGCGKPNRIQFILRTPPQVFVCVLSMQTARESREDIRDTLTALDTEVDIGDVFLGLGPGNGYCLASMVCYGELHYVSFCYSREGKRWTMYDDAHVEVIGFWHNLLDKCVDKLLQPQILFFEAGIIKVAGFDLSCYSDKRLDLNKVSPQFDDLRKLSRSSGMQCNLGVGEAKQAEDIPEETLHNDWQTAKDEGGNLQSHVQNEMKFSCQDKSQDAFRVQKHVPLQMDQKLLKEEETGKCPPDCMVDYMDESEILGSELKNDLGKNYSSLNVVIQSLWRIPQFRNELACKTAPEHRHVGDPCVVCGLAEIFVKLSAAHINPRREIGYPTSLSTAIDKLSPCGDLFQKDKMSNAFEVLRIILDSLHHSLTSAEDFCLSESKKRNCVGSLECTADSCLVHTLFGMTVFKSVNDDNCGLESRQQKHTFFFHTISAFELRKKAESSFLDKVSNLIRQGSSSFDELLKLVLVDYHLPWKPDADGCGENHIKYFLQTPSHVFTSVLEWTTIWASRDDIRETLAALATEIDVGILYQGLEKGKKYHMVSVGLNELSRDFGWLSAQQGIESRQLIETLPQRGDCTFDWTGEDLSLGAQVGLRRPLTVCYRGLLYSCFIYSDEYKRWMLYDDTHVEVIGSWDCLCKMCVERHFQPRILFFVESAPTEIDQNLPRKSFFEEEESGKSESGSKDNYEDSSGIFGVGLKNDIGENNCFLNAIIQCLWNVQLVRDELCSITDSGHEHIGDPCVVCELADVFGELSEASTRTRRETVSTTSLRLAISKCSPHRDRFQEVCKENAYGQMNDADEVLQNIFIILHQSLTSCPTPDASSEPEKSKWVDIVVCSGGIERFLIFLTIYIQNKNKSSSFDELMKLMLMEDRSTCNPDVGGCGKPNRIQFILRTPPHVFTCGKLAVLVRTAHESREDTRKTLTALGTELDLGVVYQGLGPGKKYCLVSMVCYRCQHYVCFSYSHEHKRWTMFNDANVEVVGCWDDLLSRCSHEQFQPQILCFEAVQ</sequence>
<evidence type="ECO:0000259" key="4">
    <source>
        <dbReference type="PROSITE" id="PS50235"/>
    </source>
</evidence>
<protein>
    <recommendedName>
        <fullName evidence="4">USP domain-containing protein</fullName>
    </recommendedName>
</protein>
<keyword evidence="1" id="KW-0833">Ubl conjugation pathway</keyword>
<dbReference type="InterPro" id="IPR013087">
    <property type="entry name" value="Znf_C2H2_type"/>
</dbReference>
<evidence type="ECO:0000256" key="3">
    <source>
        <dbReference type="SAM" id="MobiDB-lite"/>
    </source>
</evidence>
<dbReference type="GO" id="GO:0004843">
    <property type="term" value="F:cysteine-type deubiquitinase activity"/>
    <property type="evidence" value="ECO:0007669"/>
    <property type="project" value="InterPro"/>
</dbReference>
<keyword evidence="6" id="KW-1185">Reference proteome</keyword>
<dbReference type="Pfam" id="PF04781">
    <property type="entry name" value="DUF627"/>
    <property type="match status" value="1"/>
</dbReference>
<dbReference type="Pfam" id="PF00443">
    <property type="entry name" value="UCH"/>
    <property type="match status" value="3"/>
</dbReference>
<dbReference type="InterPro" id="IPR052398">
    <property type="entry name" value="Ubiquitin_hydrolase_53/54"/>
</dbReference>
<reference evidence="6" key="1">
    <citation type="journal article" date="2019" name="Gigascience">
        <title>De novo genome assembly of the endangered Acer yangbiense, a plant species with extremely small populations endemic to Yunnan Province, China.</title>
        <authorList>
            <person name="Yang J."/>
            <person name="Wariss H.M."/>
            <person name="Tao L."/>
            <person name="Zhang R."/>
            <person name="Yun Q."/>
            <person name="Hollingsworth P."/>
            <person name="Dao Z."/>
            <person name="Luo G."/>
            <person name="Guo H."/>
            <person name="Ma Y."/>
            <person name="Sun W."/>
        </authorList>
    </citation>
    <scope>NUCLEOTIDE SEQUENCE [LARGE SCALE GENOMIC DNA]</scope>
    <source>
        <strain evidence="6">cv. br00</strain>
    </source>
</reference>
<feature type="compositionally biased region" description="Polar residues" evidence="3">
    <location>
        <begin position="15"/>
        <end position="33"/>
    </location>
</feature>
<dbReference type="PROSITE" id="PS50235">
    <property type="entry name" value="USP_3"/>
    <property type="match status" value="3"/>
</dbReference>
<evidence type="ECO:0000313" key="5">
    <source>
        <dbReference type="EMBL" id="KAB5516431.1"/>
    </source>
</evidence>
<dbReference type="EMBL" id="VDCV01000017">
    <property type="protein sequence ID" value="KAB5516431.1"/>
    <property type="molecule type" value="Genomic_DNA"/>
</dbReference>
<dbReference type="GO" id="GO:0016579">
    <property type="term" value="P:protein deubiquitination"/>
    <property type="evidence" value="ECO:0007669"/>
    <property type="project" value="InterPro"/>
</dbReference>
<proteinExistence type="predicted"/>
<dbReference type="PANTHER" id="PTHR22975">
    <property type="entry name" value="UBIQUITIN SPECIFIC PROTEINASE"/>
    <property type="match status" value="1"/>
</dbReference>
<dbReference type="InterPro" id="IPR006865">
    <property type="entry name" value="DUF629"/>
</dbReference>
<dbReference type="InterPro" id="IPR006866">
    <property type="entry name" value="DUF627_N"/>
</dbReference>
<dbReference type="Proteomes" id="UP000326939">
    <property type="component" value="Chromosome 17"/>
</dbReference>
<evidence type="ECO:0000256" key="2">
    <source>
        <dbReference type="ARBA" id="ARBA00022801"/>
    </source>
</evidence>
<dbReference type="Gene3D" id="3.90.70.10">
    <property type="entry name" value="Cysteine proteinases"/>
    <property type="match status" value="3"/>
</dbReference>
<feature type="region of interest" description="Disordered" evidence="3">
    <location>
        <begin position="831"/>
        <end position="869"/>
    </location>
</feature>
<dbReference type="PROSITE" id="PS00028">
    <property type="entry name" value="ZINC_FINGER_C2H2_1"/>
    <property type="match status" value="1"/>
</dbReference>
<feature type="compositionally biased region" description="Basic residues" evidence="3">
    <location>
        <begin position="841"/>
        <end position="854"/>
    </location>
</feature>
<feature type="domain" description="USP" evidence="4">
    <location>
        <begin position="1854"/>
        <end position="2158"/>
    </location>
</feature>
<dbReference type="InterPro" id="IPR038765">
    <property type="entry name" value="Papain-like_cys_pep_sf"/>
</dbReference>
<feature type="domain" description="USP" evidence="4">
    <location>
        <begin position="941"/>
        <end position="1285"/>
    </location>
</feature>
<dbReference type="InterPro" id="IPR028889">
    <property type="entry name" value="USP"/>
</dbReference>
<dbReference type="Pfam" id="PF04780">
    <property type="entry name" value="DUF629"/>
    <property type="match status" value="1"/>
</dbReference>
<dbReference type="PANTHER" id="PTHR22975:SF9">
    <property type="entry name" value="ECHINUS SPLICE FORM 3"/>
    <property type="match status" value="1"/>
</dbReference>
<dbReference type="SUPFAM" id="SSF54001">
    <property type="entry name" value="Cysteine proteinases"/>
    <property type="match status" value="3"/>
</dbReference>